<dbReference type="GO" id="GO:0005737">
    <property type="term" value="C:cytoplasm"/>
    <property type="evidence" value="ECO:0007669"/>
    <property type="project" value="TreeGrafter"/>
</dbReference>
<comment type="caution">
    <text evidence="6">The sequence shown here is derived from an EMBL/GenBank/DDBJ whole genome shotgun (WGS) entry which is preliminary data.</text>
</comment>
<dbReference type="CDD" id="cd07816">
    <property type="entry name" value="Bet_v1-like"/>
    <property type="match status" value="1"/>
</dbReference>
<dbReference type="EMBL" id="JAMSHJ010000004">
    <property type="protein sequence ID" value="KAI5415680.1"/>
    <property type="molecule type" value="Genomic_DNA"/>
</dbReference>
<dbReference type="PANTHER" id="PTHR31213:SF55">
    <property type="entry name" value="STRESS-INDUCED PROTEIN SAM22"/>
    <property type="match status" value="1"/>
</dbReference>
<dbReference type="AlphaFoldDB" id="A0A9D4XA50"/>
<dbReference type="GO" id="GO:0006952">
    <property type="term" value="P:defense response"/>
    <property type="evidence" value="ECO:0007669"/>
    <property type="project" value="UniProtKB-KW"/>
</dbReference>
<dbReference type="Pfam" id="PF00407">
    <property type="entry name" value="Bet_v_1"/>
    <property type="match status" value="1"/>
</dbReference>
<dbReference type="GO" id="GO:0009738">
    <property type="term" value="P:abscisic acid-activated signaling pathway"/>
    <property type="evidence" value="ECO:0007669"/>
    <property type="project" value="InterPro"/>
</dbReference>
<dbReference type="GO" id="GO:0005634">
    <property type="term" value="C:nucleus"/>
    <property type="evidence" value="ECO:0007669"/>
    <property type="project" value="TreeGrafter"/>
</dbReference>
<name>A0A9D4XA50_PEA</name>
<dbReference type="InterPro" id="IPR000916">
    <property type="entry name" value="Bet_v_I/MLP"/>
</dbReference>
<comment type="similarity">
    <text evidence="1 4">Belongs to the BetVI family.</text>
</comment>
<keyword evidence="7" id="KW-1185">Reference proteome</keyword>
<gene>
    <name evidence="6" type="ORF">KIW84_040915</name>
</gene>
<reference evidence="6 7" key="1">
    <citation type="journal article" date="2022" name="Nat. Genet.">
        <title>Improved pea reference genome and pan-genome highlight genomic features and evolutionary characteristics.</title>
        <authorList>
            <person name="Yang T."/>
            <person name="Liu R."/>
            <person name="Luo Y."/>
            <person name="Hu S."/>
            <person name="Wang D."/>
            <person name="Wang C."/>
            <person name="Pandey M.K."/>
            <person name="Ge S."/>
            <person name="Xu Q."/>
            <person name="Li N."/>
            <person name="Li G."/>
            <person name="Huang Y."/>
            <person name="Saxena R.K."/>
            <person name="Ji Y."/>
            <person name="Li M."/>
            <person name="Yan X."/>
            <person name="He Y."/>
            <person name="Liu Y."/>
            <person name="Wang X."/>
            <person name="Xiang C."/>
            <person name="Varshney R.K."/>
            <person name="Ding H."/>
            <person name="Gao S."/>
            <person name="Zong X."/>
        </authorList>
    </citation>
    <scope>NUCLEOTIDE SEQUENCE [LARGE SCALE GENOMIC DNA]</scope>
    <source>
        <strain evidence="6 7">cv. Zhongwan 6</strain>
    </source>
</reference>
<dbReference type="Gramene" id="Psat04G0091500-T1">
    <property type="protein sequence ID" value="KAI5415680.1"/>
    <property type="gene ID" value="KIW84_040915"/>
</dbReference>
<evidence type="ECO:0000259" key="5">
    <source>
        <dbReference type="Pfam" id="PF00407"/>
    </source>
</evidence>
<dbReference type="InterPro" id="IPR023393">
    <property type="entry name" value="START-like_dom_sf"/>
</dbReference>
<dbReference type="PRINTS" id="PR00634">
    <property type="entry name" value="BETALLERGEN"/>
</dbReference>
<dbReference type="Proteomes" id="UP001058974">
    <property type="component" value="Chromosome 4"/>
</dbReference>
<keyword evidence="3 4" id="KW-0568">Pathogenesis-related protein</keyword>
<protein>
    <recommendedName>
        <fullName evidence="5">Bet v I/Major latex protein domain-containing protein</fullName>
    </recommendedName>
</protein>
<sequence length="158" mass="16961">MGVFTYENDTTSTVPPAKLFKAVVHDADLIVPKVVDSIKTVEIVEGNGGPGTVKKLTFVEGGQTLYVLHKVEAIDDAKLEYNYSIVGGVGISDIVEKISFEAKLFEGPNGGSVGKMIVKYHTKGDAKPIEKEVEEGKAKGDALFKAIEGYVLANPNYN</sequence>
<keyword evidence="2 4" id="KW-0611">Plant defense</keyword>
<dbReference type="PROSITE" id="PS00451">
    <property type="entry name" value="PATHOGENESIS_BETVI"/>
    <property type="match status" value="1"/>
</dbReference>
<evidence type="ECO:0000256" key="1">
    <source>
        <dbReference type="ARBA" id="ARBA00009744"/>
    </source>
</evidence>
<evidence type="ECO:0000313" key="6">
    <source>
        <dbReference type="EMBL" id="KAI5415680.1"/>
    </source>
</evidence>
<dbReference type="GO" id="GO:0004864">
    <property type="term" value="F:protein phosphatase inhibitor activity"/>
    <property type="evidence" value="ECO:0007669"/>
    <property type="project" value="InterPro"/>
</dbReference>
<evidence type="ECO:0000313" key="7">
    <source>
        <dbReference type="Proteomes" id="UP001058974"/>
    </source>
</evidence>
<evidence type="ECO:0000256" key="3">
    <source>
        <dbReference type="ARBA" id="ARBA00023265"/>
    </source>
</evidence>
<dbReference type="FunFam" id="3.30.530.20:FF:000007">
    <property type="entry name" value="Major pollen allergen Bet v 1-A"/>
    <property type="match status" value="1"/>
</dbReference>
<organism evidence="6 7">
    <name type="scientific">Pisum sativum</name>
    <name type="common">Garden pea</name>
    <name type="synonym">Lathyrus oleraceus</name>
    <dbReference type="NCBI Taxonomy" id="3888"/>
    <lineage>
        <taxon>Eukaryota</taxon>
        <taxon>Viridiplantae</taxon>
        <taxon>Streptophyta</taxon>
        <taxon>Embryophyta</taxon>
        <taxon>Tracheophyta</taxon>
        <taxon>Spermatophyta</taxon>
        <taxon>Magnoliopsida</taxon>
        <taxon>eudicotyledons</taxon>
        <taxon>Gunneridae</taxon>
        <taxon>Pentapetalae</taxon>
        <taxon>rosids</taxon>
        <taxon>fabids</taxon>
        <taxon>Fabales</taxon>
        <taxon>Fabaceae</taxon>
        <taxon>Papilionoideae</taxon>
        <taxon>50 kb inversion clade</taxon>
        <taxon>NPAAA clade</taxon>
        <taxon>Hologalegina</taxon>
        <taxon>IRL clade</taxon>
        <taxon>Fabeae</taxon>
        <taxon>Lathyrus</taxon>
    </lineage>
</organism>
<dbReference type="GO" id="GO:0010427">
    <property type="term" value="F:abscisic acid binding"/>
    <property type="evidence" value="ECO:0007669"/>
    <property type="project" value="InterPro"/>
</dbReference>
<dbReference type="Gene3D" id="3.30.530.20">
    <property type="match status" value="1"/>
</dbReference>
<dbReference type="PANTHER" id="PTHR31213">
    <property type="entry name" value="OS08G0374000 PROTEIN-RELATED"/>
    <property type="match status" value="1"/>
</dbReference>
<dbReference type="SUPFAM" id="SSF55961">
    <property type="entry name" value="Bet v1-like"/>
    <property type="match status" value="1"/>
</dbReference>
<dbReference type="GO" id="GO:0038023">
    <property type="term" value="F:signaling receptor activity"/>
    <property type="evidence" value="ECO:0007669"/>
    <property type="project" value="InterPro"/>
</dbReference>
<dbReference type="Gramene" id="PSAT_LOCUS18357_t1">
    <property type="protein sequence ID" value="CAL5198936.1"/>
    <property type="gene ID" value="PSAT_LOCUS18357"/>
</dbReference>
<dbReference type="InterPro" id="IPR024949">
    <property type="entry name" value="Bet_v_I_allergen"/>
</dbReference>
<proteinExistence type="inferred from homology"/>
<feature type="domain" description="Bet v I/Major latex protein" evidence="5">
    <location>
        <begin position="1"/>
        <end position="154"/>
    </location>
</feature>
<evidence type="ECO:0000256" key="4">
    <source>
        <dbReference type="RuleBase" id="RU000409"/>
    </source>
</evidence>
<dbReference type="InterPro" id="IPR050279">
    <property type="entry name" value="Plant_def-hormone_signal"/>
</dbReference>
<accession>A0A9D4XA50</accession>
<evidence type="ECO:0000256" key="2">
    <source>
        <dbReference type="ARBA" id="ARBA00022821"/>
    </source>
</evidence>